<dbReference type="Proteomes" id="UP001153678">
    <property type="component" value="Unassembled WGS sequence"/>
</dbReference>
<dbReference type="PANTHER" id="PTHR13490:SF0">
    <property type="entry name" value="SMALL RIBOSOMAL SUBUNIT PROTEIN MS35"/>
    <property type="match status" value="1"/>
</dbReference>
<dbReference type="InterPro" id="IPR039848">
    <property type="entry name" value="Ribosomal_mS35_mt"/>
</dbReference>
<sequence length="271" mass="31444">MSSSTFSRGFSMQKLTLFRLKTFYRYFSTTSVSFARNKPGSGGLGKRRDPKAELYDIDKMPDYKFDAITKPGYDILLAQREVRNYLRITKFELPQLSVFAEKFTPPLPTSILCFKNSYYVGESSPLQNKVVLTIKFCDIKTLLTPKQLHKFVILCGPRFNGVEFKFSCDKFPHINQNKKYLSDLVDKLLEESKNEEDMFEDIPMDTRHIVKKSKKKKLQDLKFPVEWYRPKQQIDQRAELLDQTTLTTTTTTENNNLSAEVKILADEITAP</sequence>
<dbReference type="GO" id="GO:0032543">
    <property type="term" value="P:mitochondrial translation"/>
    <property type="evidence" value="ECO:0007669"/>
    <property type="project" value="InterPro"/>
</dbReference>
<organism evidence="2 3">
    <name type="scientific">Funneliformis geosporum</name>
    <dbReference type="NCBI Taxonomy" id="1117311"/>
    <lineage>
        <taxon>Eukaryota</taxon>
        <taxon>Fungi</taxon>
        <taxon>Fungi incertae sedis</taxon>
        <taxon>Mucoromycota</taxon>
        <taxon>Glomeromycotina</taxon>
        <taxon>Glomeromycetes</taxon>
        <taxon>Glomerales</taxon>
        <taxon>Glomeraceae</taxon>
        <taxon>Funneliformis</taxon>
    </lineage>
</organism>
<dbReference type="GO" id="GO:0003735">
    <property type="term" value="F:structural constituent of ribosome"/>
    <property type="evidence" value="ECO:0007669"/>
    <property type="project" value="InterPro"/>
</dbReference>
<protein>
    <submittedName>
        <fullName evidence="2">19868_t:CDS:1</fullName>
    </submittedName>
</protein>
<comment type="caution">
    <text evidence="2">The sequence shown here is derived from an EMBL/GenBank/DDBJ whole genome shotgun (WGS) entry which is preliminary data.</text>
</comment>
<dbReference type="PANTHER" id="PTHR13490">
    <property type="entry name" value="MITOCHONDRIAL 28S RIBOSOMAL PROTEIN S28"/>
    <property type="match status" value="1"/>
</dbReference>
<accession>A0A9W4WW97</accession>
<evidence type="ECO:0000313" key="3">
    <source>
        <dbReference type="Proteomes" id="UP001153678"/>
    </source>
</evidence>
<feature type="domain" description="Small ribosomal subunit protein mS35 mitochondrial conserved" evidence="1">
    <location>
        <begin position="102"/>
        <end position="227"/>
    </location>
</feature>
<proteinExistence type="predicted"/>
<evidence type="ECO:0000259" key="1">
    <source>
        <dbReference type="Pfam" id="PF10213"/>
    </source>
</evidence>
<dbReference type="AlphaFoldDB" id="A0A9W4WW97"/>
<keyword evidence="3" id="KW-1185">Reference proteome</keyword>
<reference evidence="2" key="1">
    <citation type="submission" date="2022-08" db="EMBL/GenBank/DDBJ databases">
        <authorList>
            <person name="Kallberg Y."/>
            <person name="Tangrot J."/>
            <person name="Rosling A."/>
        </authorList>
    </citation>
    <scope>NUCLEOTIDE SEQUENCE</scope>
    <source>
        <strain evidence="2">Wild A</strain>
    </source>
</reference>
<dbReference type="GO" id="GO:0005763">
    <property type="term" value="C:mitochondrial small ribosomal subunit"/>
    <property type="evidence" value="ECO:0007669"/>
    <property type="project" value="TreeGrafter"/>
</dbReference>
<dbReference type="EMBL" id="CAMKVN010000474">
    <property type="protein sequence ID" value="CAI2168337.1"/>
    <property type="molecule type" value="Genomic_DNA"/>
</dbReference>
<evidence type="ECO:0000313" key="2">
    <source>
        <dbReference type="EMBL" id="CAI2168337.1"/>
    </source>
</evidence>
<dbReference type="InterPro" id="IPR019349">
    <property type="entry name" value="Ribosomal_mS35_mit"/>
</dbReference>
<dbReference type="Pfam" id="PF10213">
    <property type="entry name" value="MRP-S28"/>
    <property type="match status" value="1"/>
</dbReference>
<gene>
    <name evidence="2" type="ORF">FWILDA_LOCUS3532</name>
</gene>
<dbReference type="OrthoDB" id="283424at2759"/>
<name>A0A9W4WW97_9GLOM</name>